<dbReference type="Pfam" id="PF00046">
    <property type="entry name" value="Homeodomain"/>
    <property type="match status" value="1"/>
</dbReference>
<keyword evidence="9" id="KW-1185">Reference proteome</keyword>
<dbReference type="InterPro" id="IPR001356">
    <property type="entry name" value="HD"/>
</dbReference>
<dbReference type="CDD" id="cd00086">
    <property type="entry name" value="homeodomain"/>
    <property type="match status" value="1"/>
</dbReference>
<keyword evidence="2 3" id="KW-0539">Nucleus</keyword>
<dbReference type="GO" id="GO:0006357">
    <property type="term" value="P:regulation of transcription by RNA polymerase II"/>
    <property type="evidence" value="ECO:0007669"/>
    <property type="project" value="InterPro"/>
</dbReference>
<evidence type="ECO:0000256" key="4">
    <source>
        <dbReference type="RuleBase" id="RU000682"/>
    </source>
</evidence>
<evidence type="ECO:0000313" key="8">
    <source>
        <dbReference type="EMBL" id="KAK6940406.1"/>
    </source>
</evidence>
<evidence type="ECO:0000259" key="6">
    <source>
        <dbReference type="PROSITE" id="PS50071"/>
    </source>
</evidence>
<protein>
    <submittedName>
        <fullName evidence="8">WHIM1 domain</fullName>
    </submittedName>
</protein>
<feature type="DNA-binding region" description="Homeobox" evidence="3">
    <location>
        <begin position="3"/>
        <end position="59"/>
    </location>
</feature>
<dbReference type="InterPro" id="IPR028942">
    <property type="entry name" value="WHIM1_dom"/>
</dbReference>
<dbReference type="Pfam" id="PF15613">
    <property type="entry name" value="WSD"/>
    <property type="match status" value="1"/>
</dbReference>
<dbReference type="SMART" id="SM00389">
    <property type="entry name" value="HOX"/>
    <property type="match status" value="1"/>
</dbReference>
<dbReference type="InterPro" id="IPR028941">
    <property type="entry name" value="WHIM2_dom"/>
</dbReference>
<dbReference type="SUPFAM" id="SSF46689">
    <property type="entry name" value="Homeodomain-like"/>
    <property type="match status" value="1"/>
</dbReference>
<name>A0AAN8W2W8_9MAGN</name>
<feature type="non-terminal residue" evidence="8">
    <location>
        <position position="1123"/>
    </location>
</feature>
<dbReference type="GO" id="GO:0003677">
    <property type="term" value="F:DNA binding"/>
    <property type="evidence" value="ECO:0007669"/>
    <property type="project" value="UniProtKB-UniRule"/>
</dbReference>
<keyword evidence="3 4" id="KW-0371">Homeobox</keyword>
<comment type="subcellular location">
    <subcellularLocation>
        <location evidence="1 3 4">Nucleus</location>
    </subcellularLocation>
</comment>
<dbReference type="InterPro" id="IPR009057">
    <property type="entry name" value="Homeodomain-like_sf"/>
</dbReference>
<feature type="domain" description="Homeobox" evidence="6">
    <location>
        <begin position="1"/>
        <end position="58"/>
    </location>
</feature>
<dbReference type="SMART" id="SM00571">
    <property type="entry name" value="DDT"/>
    <property type="match status" value="1"/>
</dbReference>
<feature type="region of interest" description="Disordered" evidence="5">
    <location>
        <begin position="71"/>
        <end position="97"/>
    </location>
</feature>
<dbReference type="Pfam" id="PF02791">
    <property type="entry name" value="DDT"/>
    <property type="match status" value="1"/>
</dbReference>
<dbReference type="GO" id="GO:0005634">
    <property type="term" value="C:nucleus"/>
    <property type="evidence" value="ECO:0007669"/>
    <property type="project" value="UniProtKB-SubCell"/>
</dbReference>
<dbReference type="PROSITE" id="PS50071">
    <property type="entry name" value="HOMEOBOX_2"/>
    <property type="match status" value="1"/>
</dbReference>
<evidence type="ECO:0000256" key="3">
    <source>
        <dbReference type="PROSITE-ProRule" id="PRU00108"/>
    </source>
</evidence>
<dbReference type="AlphaFoldDB" id="A0AAN8W2W8"/>
<dbReference type="Gene3D" id="1.10.10.60">
    <property type="entry name" value="Homeodomain-like"/>
    <property type="match status" value="1"/>
</dbReference>
<dbReference type="InterPro" id="IPR018501">
    <property type="entry name" value="DDT_dom"/>
</dbReference>
<feature type="region of interest" description="Disordered" evidence="5">
    <location>
        <begin position="1"/>
        <end position="25"/>
    </location>
</feature>
<dbReference type="PANTHER" id="PTHR36968:SF8">
    <property type="entry name" value="HOMEOBOX-DDT DOMAIN PROTEIN RLT3 ISOFORM X1"/>
    <property type="match status" value="1"/>
</dbReference>
<gene>
    <name evidence="8" type="ORF">RJ641_029937</name>
</gene>
<evidence type="ECO:0000259" key="7">
    <source>
        <dbReference type="PROSITE" id="PS50827"/>
    </source>
</evidence>
<keyword evidence="3 4" id="KW-0238">DNA-binding</keyword>
<evidence type="ECO:0000313" key="9">
    <source>
        <dbReference type="Proteomes" id="UP001370490"/>
    </source>
</evidence>
<dbReference type="PROSITE" id="PS50827">
    <property type="entry name" value="DDT"/>
    <property type="match status" value="1"/>
</dbReference>
<evidence type="ECO:0000256" key="2">
    <source>
        <dbReference type="ARBA" id="ARBA00023242"/>
    </source>
</evidence>
<dbReference type="PANTHER" id="PTHR36968">
    <property type="entry name" value="HOMEOBOX-DDT DOMAIN PROTEIN RLT2"/>
    <property type="match status" value="1"/>
</dbReference>
<accession>A0AAN8W2W8</accession>
<proteinExistence type="predicted"/>
<dbReference type="InterPro" id="IPR044977">
    <property type="entry name" value="RLT1-3"/>
</dbReference>
<dbReference type="Pfam" id="PF15612">
    <property type="entry name" value="WHIM1"/>
    <property type="match status" value="1"/>
</dbReference>
<evidence type="ECO:0000256" key="5">
    <source>
        <dbReference type="SAM" id="MobiDB-lite"/>
    </source>
</evidence>
<dbReference type="Proteomes" id="UP001370490">
    <property type="component" value="Unassembled WGS sequence"/>
</dbReference>
<reference evidence="8 9" key="1">
    <citation type="submission" date="2023-12" db="EMBL/GenBank/DDBJ databases">
        <title>A high-quality genome assembly for Dillenia turbinata (Dilleniales).</title>
        <authorList>
            <person name="Chanderbali A."/>
        </authorList>
    </citation>
    <scope>NUCLEOTIDE SEQUENCE [LARGE SCALE GENOMIC DNA]</scope>
    <source>
        <strain evidence="8">LSX21</strain>
        <tissue evidence="8">Leaf</tissue>
    </source>
</reference>
<sequence length="1123" mass="125764">MDTSKRKTPHQLQALESFYSDDNYPTPEAMEDYALELQLTYKQVRGWFVERRRKNKREGLVLRRRANLLKQNGDEGESSSLDSACNSPSPSPPNAEMPATLRATARRKEQILLQDPLTPDYILKKIFRKDGPPLGVDFDCLPSKGFSNSTGGECAPKRRRVIEMDCMGPLPGVEPAVAVPNETSVPVKKHGIGKGLMTVWRATNPNGGDFPTGLRFAGREKIIQEKKLCQQRPAIKRRQIQKKIPEKKKKPPIYRRKLECEKEASKKRPQRTRCELALEMAKPPENIESAAVLVDDEELELRELHAVKSCTHFAANSLHGCSLCKDLLAAFPPESIKMKKPFSIQPWDSSPELVKKLFKVLHFIYTYAVKLDICSFTLDAFAQAFHDKDSLLLGKVHIALLKLLLRDIEVQLTNGFFPSISKNCMYLRLLHLVELQEYLVKIWIKALNPLTWTEILRQILIAAGFGSRQGPLRRDILGKEVSNLMRLGLRPGTLKGELFSVLSEKGRNGSKVSDLAKCSQIVDLKLASTTYEVEDLIYSTLSSDITLFEKISASAYRLRINSSAVIAGDVQSDTEDSGSVDNNFGNNGLYLTADESECDSTVNLCHKRNNNRLALCTEFDESNPGEVWLLGLMESEYSDLSVEEKLNALVALVDLLGAGSSIRMEDPINAIVECVPSVSLYGSGAKLKRSSAKLPILRRPISANIQQLHSDAAHSLSGIYPVDSSASLGECFQKETASSKKSNSEVNEVEVHPMQTVLLGSDRRYNRYWLFLGPCDEDDPGHKRVYFESSEDGHWEVINTKETFSALLSILDGRGIREAVLLASLQGREAFLGQAMPSGVADDKQSRQLGHSEQLGLNINREESSSPISDVDNNVCLTEVSKDSLISNSAIVLEVAKKGEEQTQNWNSLQAFDNWIWRSFYSDLTAVKHGKRSYYDSLTRCESCHDLYWRDEKHCKTCHTTFELDFDLEERYAIHAATCREKEDNNNTPKHKVLSSQLQSLKAALHAIEAAMPEGALIDSWMKSTHNLWVKRLRRTSSLPELLQVLADFVGAINEDWLCQCDATLDPSIILGEIIESFPSMPQTSSAIALWLVKLDGFIASYKERVSLEKPDDNGNSDRGKSF</sequence>
<feature type="domain" description="DDT" evidence="7">
    <location>
        <begin position="351"/>
        <end position="410"/>
    </location>
</feature>
<dbReference type="EMBL" id="JBAMMX010000005">
    <property type="protein sequence ID" value="KAK6940406.1"/>
    <property type="molecule type" value="Genomic_DNA"/>
</dbReference>
<organism evidence="8 9">
    <name type="scientific">Dillenia turbinata</name>
    <dbReference type="NCBI Taxonomy" id="194707"/>
    <lineage>
        <taxon>Eukaryota</taxon>
        <taxon>Viridiplantae</taxon>
        <taxon>Streptophyta</taxon>
        <taxon>Embryophyta</taxon>
        <taxon>Tracheophyta</taxon>
        <taxon>Spermatophyta</taxon>
        <taxon>Magnoliopsida</taxon>
        <taxon>eudicotyledons</taxon>
        <taxon>Gunneridae</taxon>
        <taxon>Pentapetalae</taxon>
        <taxon>Dilleniales</taxon>
        <taxon>Dilleniaceae</taxon>
        <taxon>Dillenia</taxon>
    </lineage>
</organism>
<evidence type="ECO:0000256" key="1">
    <source>
        <dbReference type="ARBA" id="ARBA00004123"/>
    </source>
</evidence>
<comment type="caution">
    <text evidence="8">The sequence shown here is derived from an EMBL/GenBank/DDBJ whole genome shotgun (WGS) entry which is preliminary data.</text>
</comment>